<evidence type="ECO:0000313" key="3">
    <source>
        <dbReference type="Proteomes" id="UP000215703"/>
    </source>
</evidence>
<dbReference type="Proteomes" id="UP000215703">
    <property type="component" value="Chromosome"/>
</dbReference>
<gene>
    <name evidence="2" type="ORF">CIT37_14815</name>
</gene>
<name>A0A2U8P6H3_9BRAD</name>
<reference evidence="2 3" key="1">
    <citation type="journal article" date="2014" name="Int. J. Syst. Evol. Microbiol.">
        <title>Bradyrhizobium ottawaense sp. nov., a symbiotic nitrogen fixing bacterium from root nodules of soybeans in Canada.</title>
        <authorList>
            <person name="Yu X."/>
            <person name="Cloutier S."/>
            <person name="Tambong J.T."/>
            <person name="Bromfield E.S."/>
        </authorList>
    </citation>
    <scope>NUCLEOTIDE SEQUENCE [LARGE SCALE GENOMIC DNA]</scope>
    <source>
        <strain evidence="2 3">OO99</strain>
    </source>
</reference>
<feature type="region of interest" description="Disordered" evidence="1">
    <location>
        <begin position="86"/>
        <end position="108"/>
    </location>
</feature>
<protein>
    <submittedName>
        <fullName evidence="2">Uncharacterized protein</fullName>
    </submittedName>
</protein>
<organism evidence="2 3">
    <name type="scientific">Bradyrhizobium ottawaense</name>
    <dbReference type="NCBI Taxonomy" id="931866"/>
    <lineage>
        <taxon>Bacteria</taxon>
        <taxon>Pseudomonadati</taxon>
        <taxon>Pseudomonadota</taxon>
        <taxon>Alphaproteobacteria</taxon>
        <taxon>Hyphomicrobiales</taxon>
        <taxon>Nitrobacteraceae</taxon>
        <taxon>Bradyrhizobium</taxon>
    </lineage>
</organism>
<evidence type="ECO:0000256" key="1">
    <source>
        <dbReference type="SAM" id="MobiDB-lite"/>
    </source>
</evidence>
<feature type="compositionally biased region" description="Polar residues" evidence="1">
    <location>
        <begin position="94"/>
        <end position="108"/>
    </location>
</feature>
<reference evidence="2 3" key="2">
    <citation type="journal article" date="2017" name="Syst. Appl. Microbiol.">
        <title>Soybeans inoculated with root zone soils of Canadian native legumes harbour diverse and novel Bradyrhizobium spp. that possess agricultural potential.</title>
        <authorList>
            <person name="Bromfield E.S.P."/>
            <person name="Cloutier S."/>
            <person name="Tambong J.T."/>
            <person name="Tran Thi T.V."/>
        </authorList>
    </citation>
    <scope>NUCLEOTIDE SEQUENCE [LARGE SCALE GENOMIC DNA]</scope>
    <source>
        <strain evidence="2 3">OO99</strain>
    </source>
</reference>
<dbReference type="OrthoDB" id="8233961at2"/>
<proteinExistence type="predicted"/>
<evidence type="ECO:0000313" key="2">
    <source>
        <dbReference type="EMBL" id="AWL93323.1"/>
    </source>
</evidence>
<accession>A0A2U8P6H3</accession>
<dbReference type="EMBL" id="CP029425">
    <property type="protein sequence ID" value="AWL93323.1"/>
    <property type="molecule type" value="Genomic_DNA"/>
</dbReference>
<sequence length="108" mass="11732">MSIRTSVMFADRLKDYNLALATVLQSVNSFELVGVGLVLDVPTDIASRRIFSNRTSASWSNEARNLQVVGAGWRCSAVLRKSLRSMQKHHSGGTPDSSLFPSATNSCS</sequence>
<dbReference type="AlphaFoldDB" id="A0A2U8P6H3"/>